<keyword evidence="1" id="KW-1133">Transmembrane helix</keyword>
<keyword evidence="1" id="KW-0812">Transmembrane</keyword>
<name>A0A1Z4GJF8_9CYAN</name>
<dbReference type="Proteomes" id="UP000218287">
    <property type="component" value="Chromosome"/>
</dbReference>
<protein>
    <submittedName>
        <fullName evidence="2">Uncharacterized protein</fullName>
    </submittedName>
</protein>
<feature type="transmembrane region" description="Helical" evidence="1">
    <location>
        <begin position="98"/>
        <end position="117"/>
    </location>
</feature>
<feature type="transmembrane region" description="Helical" evidence="1">
    <location>
        <begin position="7"/>
        <end position="26"/>
    </location>
</feature>
<keyword evidence="3" id="KW-1185">Reference proteome</keyword>
<sequence>MSNKQKLQYLSLAYFAYLALTTYWLFHYTGLVKFLGEMQLNLFGKQWTSLTVAILHFPVVFLITYLRNRFQSQNPEREFSTKFNVIDDLTNNQLLKNALMPIIILIIGFVLLNISLAHSFSKDMGNVSIAQLTSNKIAEHSFYANIPGYPDPNILVTQKGTRIPEVYISLRENSQSNTPVNLIISLQKNEIEEYVHPDPKGETITVSGFVTEGGKGEVKTWLEKQGTDIAEKYWTINPRINLSGRTSSKYFSVFVVIASISCAAFIFYRNCKQQTS</sequence>
<dbReference type="OrthoDB" id="511440at2"/>
<evidence type="ECO:0000256" key="1">
    <source>
        <dbReference type="SAM" id="Phobius"/>
    </source>
</evidence>
<keyword evidence="1" id="KW-0472">Membrane</keyword>
<dbReference type="EMBL" id="AP018174">
    <property type="protein sequence ID" value="BAY17486.1"/>
    <property type="molecule type" value="Genomic_DNA"/>
</dbReference>
<reference evidence="2 3" key="1">
    <citation type="submission" date="2017-06" db="EMBL/GenBank/DDBJ databases">
        <title>Genome sequencing of cyanobaciteial culture collection at National Institute for Environmental Studies (NIES).</title>
        <authorList>
            <person name="Hirose Y."/>
            <person name="Shimura Y."/>
            <person name="Fujisawa T."/>
            <person name="Nakamura Y."/>
            <person name="Kawachi M."/>
        </authorList>
    </citation>
    <scope>NUCLEOTIDE SEQUENCE [LARGE SCALE GENOMIC DNA]</scope>
    <source>
        <strain evidence="2 3">NIES-21</strain>
    </source>
</reference>
<dbReference type="AlphaFoldDB" id="A0A1Z4GJF8"/>
<accession>A0A1Z4GJF8</accession>
<organism evidence="2 3">
    <name type="scientific">Anabaenopsis circularis NIES-21</name>
    <dbReference type="NCBI Taxonomy" id="1085406"/>
    <lineage>
        <taxon>Bacteria</taxon>
        <taxon>Bacillati</taxon>
        <taxon>Cyanobacteriota</taxon>
        <taxon>Cyanophyceae</taxon>
        <taxon>Nostocales</taxon>
        <taxon>Nodulariaceae</taxon>
        <taxon>Anabaenopsis</taxon>
    </lineage>
</organism>
<proteinExistence type="predicted"/>
<evidence type="ECO:0000313" key="2">
    <source>
        <dbReference type="EMBL" id="BAY17486.1"/>
    </source>
</evidence>
<gene>
    <name evidence="2" type="ORF">NIES21_33240</name>
</gene>
<feature type="transmembrane region" description="Helical" evidence="1">
    <location>
        <begin position="46"/>
        <end position="66"/>
    </location>
</feature>
<feature type="transmembrane region" description="Helical" evidence="1">
    <location>
        <begin position="250"/>
        <end position="268"/>
    </location>
</feature>
<evidence type="ECO:0000313" key="3">
    <source>
        <dbReference type="Proteomes" id="UP000218287"/>
    </source>
</evidence>